<accession>A0A9Q1EDH5</accession>
<dbReference type="InterPro" id="IPR018039">
    <property type="entry name" value="IF_conserved"/>
</dbReference>
<evidence type="ECO:0000256" key="4">
    <source>
        <dbReference type="SAM" id="Coils"/>
    </source>
</evidence>
<dbReference type="GO" id="GO:0005882">
    <property type="term" value="C:intermediate filament"/>
    <property type="evidence" value="ECO:0007669"/>
    <property type="project" value="UniProtKB-KW"/>
</dbReference>
<dbReference type="PROSITE" id="PS00226">
    <property type="entry name" value="IF_ROD_1"/>
    <property type="match status" value="1"/>
</dbReference>
<keyword evidence="2 4" id="KW-0175">Coiled coil</keyword>
<feature type="coiled-coil region" evidence="4">
    <location>
        <begin position="155"/>
        <end position="189"/>
    </location>
</feature>
<dbReference type="PRINTS" id="PR01248">
    <property type="entry name" value="TYPE1KERATIN"/>
</dbReference>
<comment type="caution">
    <text evidence="7">The sequence shown here is derived from an EMBL/GenBank/DDBJ whole genome shotgun (WGS) entry which is preliminary data.</text>
</comment>
<proteinExistence type="inferred from homology"/>
<dbReference type="OrthoDB" id="9946452at2759"/>
<dbReference type="Gene3D" id="1.20.5.170">
    <property type="match status" value="1"/>
</dbReference>
<reference evidence="7" key="1">
    <citation type="journal article" date="2023" name="Science">
        <title>Genome structures resolve the early diversification of teleost fishes.</title>
        <authorList>
            <person name="Parey E."/>
            <person name="Louis A."/>
            <person name="Montfort J."/>
            <person name="Bouchez O."/>
            <person name="Roques C."/>
            <person name="Iampietro C."/>
            <person name="Lluch J."/>
            <person name="Castinel A."/>
            <person name="Donnadieu C."/>
            <person name="Desvignes T."/>
            <person name="Floi Bucao C."/>
            <person name="Jouanno E."/>
            <person name="Wen M."/>
            <person name="Mejri S."/>
            <person name="Dirks R."/>
            <person name="Jansen H."/>
            <person name="Henkel C."/>
            <person name="Chen W.J."/>
            <person name="Zahm M."/>
            <person name="Cabau C."/>
            <person name="Klopp C."/>
            <person name="Thompson A.W."/>
            <person name="Robinson-Rechavi M."/>
            <person name="Braasch I."/>
            <person name="Lecointre G."/>
            <person name="Bobe J."/>
            <person name="Postlethwait J.H."/>
            <person name="Berthelot C."/>
            <person name="Roest Crollius H."/>
            <person name="Guiguen Y."/>
        </authorList>
    </citation>
    <scope>NUCLEOTIDE SEQUENCE</scope>
    <source>
        <strain evidence="7">WJC10195</strain>
    </source>
</reference>
<dbReference type="InterPro" id="IPR039008">
    <property type="entry name" value="IF_rod_dom"/>
</dbReference>
<feature type="region of interest" description="Disordered" evidence="5">
    <location>
        <begin position="531"/>
        <end position="562"/>
    </location>
</feature>
<evidence type="ECO:0000256" key="1">
    <source>
        <dbReference type="ARBA" id="ARBA00022754"/>
    </source>
</evidence>
<gene>
    <name evidence="7" type="ORF">SKAU_G00380220</name>
</gene>
<evidence type="ECO:0000313" key="8">
    <source>
        <dbReference type="Proteomes" id="UP001152622"/>
    </source>
</evidence>
<feature type="domain" description="IF rod" evidence="6">
    <location>
        <begin position="151"/>
        <end position="460"/>
    </location>
</feature>
<dbReference type="InterPro" id="IPR002957">
    <property type="entry name" value="Keratin_I"/>
</dbReference>
<dbReference type="SMART" id="SM01391">
    <property type="entry name" value="Filament"/>
    <property type="match status" value="1"/>
</dbReference>
<evidence type="ECO:0000259" key="6">
    <source>
        <dbReference type="PROSITE" id="PS51842"/>
    </source>
</evidence>
<dbReference type="Gene3D" id="1.20.5.500">
    <property type="entry name" value="Single helix bin"/>
    <property type="match status" value="1"/>
</dbReference>
<evidence type="ECO:0000256" key="5">
    <source>
        <dbReference type="SAM" id="MobiDB-lite"/>
    </source>
</evidence>
<evidence type="ECO:0000313" key="7">
    <source>
        <dbReference type="EMBL" id="KAJ8336802.1"/>
    </source>
</evidence>
<dbReference type="Proteomes" id="UP001152622">
    <property type="component" value="Chromosome 19"/>
</dbReference>
<protein>
    <recommendedName>
        <fullName evidence="6">IF rod domain-containing protein</fullName>
    </recommendedName>
</protein>
<dbReference type="PROSITE" id="PS51842">
    <property type="entry name" value="IF_ROD_2"/>
    <property type="match status" value="1"/>
</dbReference>
<dbReference type="AlphaFoldDB" id="A0A9Q1EDH5"/>
<evidence type="ECO:0000256" key="2">
    <source>
        <dbReference type="ARBA" id="ARBA00023054"/>
    </source>
</evidence>
<name>A0A9Q1EDH5_SYNKA</name>
<sequence length="601" mass="62647">MAMMYGAAMQGSSSRSFAGSASTSQRVASSSSTAGFSGYSGAVGMAGRAGAVSLGVGGAGYAGGYGAGIGSAYGLASSVSGMGASYGASTIAGAGGIRAAQASSLGLGAGRVGSSGMVSSAYAAPSFGQPGGSFGVGLPGDLGYAPFAVNEKQLLHSLNDRLASYLEKVKHLEITNQALEEKLRAFTINKVQIRDLQVYEDQLVPLRLQLLTCMLDNSRTALELDNAKLTADDFRMKYETEYNLRESVEADIAGLKGLKTEYDFSNQALRQEFQLLTDELAHIRVLHEQDIVALRSEMAGTVTVDLQAGETINLAAVLQEMRSEYEAVVQQNRQEVETWYEKQLAMKQVVEQHASETTVSTSSEILESRKEWHSMQTELDSIRTSKMTLEENLLATESQFQVQVQRLNGMVVASENELAILRENALVQAQDYQNLLNIKMRLEMEIATYKQLLEGADMGALVVGGVVGGGVGVALATGIGTAAMIGGASMVQSAAMQSSSSSSASTSMQSSSSSVQQAGMQAAMMSGGAAAMQQSASSSQSSSSASQSSSESSQAQSASMQSGMMQVGGGMIQAGGVQQIGLMQGGIQQVGGDAVLMTGHI</sequence>
<dbReference type="Pfam" id="PF00038">
    <property type="entry name" value="Filament"/>
    <property type="match status" value="1"/>
</dbReference>
<dbReference type="SUPFAM" id="SSF64593">
    <property type="entry name" value="Intermediate filament protein, coiled coil region"/>
    <property type="match status" value="2"/>
</dbReference>
<dbReference type="EMBL" id="JAINUF010000019">
    <property type="protein sequence ID" value="KAJ8336802.1"/>
    <property type="molecule type" value="Genomic_DNA"/>
</dbReference>
<keyword evidence="1 3" id="KW-0403">Intermediate filament</keyword>
<dbReference type="PANTHER" id="PTHR23239:SF366">
    <property type="entry name" value="KERATIN, TYPE I CYTOSKELETAL 47 KDA"/>
    <property type="match status" value="1"/>
</dbReference>
<evidence type="ECO:0000256" key="3">
    <source>
        <dbReference type="RuleBase" id="RU000685"/>
    </source>
</evidence>
<dbReference type="PANTHER" id="PTHR23239">
    <property type="entry name" value="INTERMEDIATE FILAMENT"/>
    <property type="match status" value="1"/>
</dbReference>
<keyword evidence="8" id="KW-1185">Reference proteome</keyword>
<dbReference type="GO" id="GO:0005198">
    <property type="term" value="F:structural molecule activity"/>
    <property type="evidence" value="ECO:0007669"/>
    <property type="project" value="InterPro"/>
</dbReference>
<organism evidence="7 8">
    <name type="scientific">Synaphobranchus kaupii</name>
    <name type="common">Kaup's arrowtooth eel</name>
    <dbReference type="NCBI Taxonomy" id="118154"/>
    <lineage>
        <taxon>Eukaryota</taxon>
        <taxon>Metazoa</taxon>
        <taxon>Chordata</taxon>
        <taxon>Craniata</taxon>
        <taxon>Vertebrata</taxon>
        <taxon>Euteleostomi</taxon>
        <taxon>Actinopterygii</taxon>
        <taxon>Neopterygii</taxon>
        <taxon>Teleostei</taxon>
        <taxon>Anguilliformes</taxon>
        <taxon>Synaphobranchidae</taxon>
        <taxon>Synaphobranchus</taxon>
    </lineage>
</organism>
<comment type="similarity">
    <text evidence="3">Belongs to the intermediate filament family.</text>
</comment>
<feature type="coiled-coil region" evidence="4">
    <location>
        <begin position="404"/>
        <end position="452"/>
    </location>
</feature>
<dbReference type="Gene3D" id="1.20.5.1160">
    <property type="entry name" value="Vasodilator-stimulated phosphoprotein"/>
    <property type="match status" value="1"/>
</dbReference>